<dbReference type="Gene3D" id="2.60.34.10">
    <property type="entry name" value="Substrate Binding Domain Of DNAk, Chain A, domain 1"/>
    <property type="match status" value="1"/>
</dbReference>
<evidence type="ECO:0000256" key="1">
    <source>
        <dbReference type="ARBA" id="ARBA00007381"/>
    </source>
</evidence>
<dbReference type="Pfam" id="PF00012">
    <property type="entry name" value="HSP70"/>
    <property type="match status" value="1"/>
</dbReference>
<dbReference type="InterPro" id="IPR029047">
    <property type="entry name" value="HSP70_peptide-bd_sf"/>
</dbReference>
<evidence type="ECO:0000256" key="2">
    <source>
        <dbReference type="ARBA" id="ARBA00022741"/>
    </source>
</evidence>
<comment type="caution">
    <text evidence="7">The sequence shown here is derived from an EMBL/GenBank/DDBJ whole genome shotgun (WGS) entry which is preliminary data.</text>
</comment>
<proteinExistence type="inferred from homology"/>
<keyword evidence="3 5" id="KW-0067">ATP-binding</keyword>
<dbReference type="InterPro" id="IPR029048">
    <property type="entry name" value="HSP70_C_sf"/>
</dbReference>
<dbReference type="PROSITE" id="PS00297">
    <property type="entry name" value="HSP70_1"/>
    <property type="match status" value="1"/>
</dbReference>
<evidence type="ECO:0000256" key="4">
    <source>
        <dbReference type="ARBA" id="ARBA00023016"/>
    </source>
</evidence>
<dbReference type="AlphaFoldDB" id="A0A0B2WV93"/>
<dbReference type="OrthoDB" id="2401965at2759"/>
<dbReference type="InterPro" id="IPR013126">
    <property type="entry name" value="Hsp_70_fam"/>
</dbReference>
<keyword evidence="4 7" id="KW-0346">Stress response</keyword>
<dbReference type="Gene3D" id="3.90.640.10">
    <property type="entry name" value="Actin, Chain A, domain 4"/>
    <property type="match status" value="1"/>
</dbReference>
<dbReference type="SUPFAM" id="SSF53067">
    <property type="entry name" value="Actin-like ATPase domain"/>
    <property type="match status" value="2"/>
</dbReference>
<dbReference type="STRING" id="1081103.A0A0B2WV93"/>
<dbReference type="CDD" id="cd10233">
    <property type="entry name" value="ASKHA_NBD_HSP70_HSPA1"/>
    <property type="match status" value="1"/>
</dbReference>
<organism evidence="7 8">
    <name type="scientific">Metarhizium album (strain ARSEF 1941)</name>
    <dbReference type="NCBI Taxonomy" id="1081103"/>
    <lineage>
        <taxon>Eukaryota</taxon>
        <taxon>Fungi</taxon>
        <taxon>Dikarya</taxon>
        <taxon>Ascomycota</taxon>
        <taxon>Pezizomycotina</taxon>
        <taxon>Sordariomycetes</taxon>
        <taxon>Hypocreomycetidae</taxon>
        <taxon>Hypocreales</taxon>
        <taxon>Clavicipitaceae</taxon>
        <taxon>Metarhizium</taxon>
    </lineage>
</organism>
<reference evidence="7 8" key="1">
    <citation type="journal article" date="2014" name="Proc. Natl. Acad. Sci. U.S.A.">
        <title>Trajectory and genomic determinants of fungal-pathogen speciation and host adaptation.</title>
        <authorList>
            <person name="Hu X."/>
            <person name="Xiao G."/>
            <person name="Zheng P."/>
            <person name="Shang Y."/>
            <person name="Su Y."/>
            <person name="Zhang X."/>
            <person name="Liu X."/>
            <person name="Zhan S."/>
            <person name="St Leger R.J."/>
            <person name="Wang C."/>
        </authorList>
    </citation>
    <scope>NUCLEOTIDE SEQUENCE [LARGE SCALE GENOMIC DNA]</scope>
    <source>
        <strain evidence="7 8">ARSEF 1941</strain>
    </source>
</reference>
<protein>
    <submittedName>
        <fullName evidence="7">Heat shock protein 70</fullName>
    </submittedName>
</protein>
<dbReference type="FunFam" id="3.30.420.40:FF:000028">
    <property type="entry name" value="heat shock 70 kDa protein-like"/>
    <property type="match status" value="1"/>
</dbReference>
<dbReference type="Gene3D" id="1.20.1270.10">
    <property type="match status" value="1"/>
</dbReference>
<keyword evidence="8" id="KW-1185">Reference proteome</keyword>
<keyword evidence="2 5" id="KW-0547">Nucleotide-binding</keyword>
<dbReference type="EMBL" id="AZHE01000011">
    <property type="protein sequence ID" value="KHN97372.1"/>
    <property type="molecule type" value="Genomic_DNA"/>
</dbReference>
<dbReference type="InterPro" id="IPR043129">
    <property type="entry name" value="ATPase_NBD"/>
</dbReference>
<dbReference type="FunFam" id="3.30.30.30:FF:000001">
    <property type="entry name" value="heat shock 70 kDa protein-like"/>
    <property type="match status" value="1"/>
</dbReference>
<dbReference type="PRINTS" id="PR00301">
    <property type="entry name" value="HEATSHOCK70"/>
</dbReference>
<dbReference type="InterPro" id="IPR018181">
    <property type="entry name" value="Heat_shock_70_CS"/>
</dbReference>
<dbReference type="Gene3D" id="3.30.420.40">
    <property type="match status" value="2"/>
</dbReference>
<dbReference type="PROSITE" id="PS01036">
    <property type="entry name" value="HSP70_3"/>
    <property type="match status" value="1"/>
</dbReference>
<feature type="region of interest" description="Disordered" evidence="6">
    <location>
        <begin position="629"/>
        <end position="663"/>
    </location>
</feature>
<dbReference type="Gene3D" id="3.30.30.30">
    <property type="match status" value="1"/>
</dbReference>
<sequence>MSGKVTAIGIDLGTTYSCVGVFDQERCEIIANDQGNRTTPSYVAFTDTERLIGDPAKNQVTKNPENTVFDAKRLIGRKFNDPEVQSDIKHFPFEVVDQDGKPVIRVNYMGQVKVFTPEEISSMILMKMREIAEAYIGEPVTNAVITVPAYFNDSQRQATKDAGLIAGLNVLRIINEPTAAAIAYGYDKIRPEDKDKDEVERYILIFDLGGGTFDVSLLVVTGGVFEVKATAGDTHLGGEDFDNRLVNHFVLEFKRKHKKDLTTNSRALRRLRSACERAKRVLSSASQTSIEIDSLFENIDFYTSITRARFEELCQDLFRSTMQPLDRVISDAKIDKNQVHEIVLVGGSTRIPRVQKLITDYFNGKQLSKSINPDEAVAYGAAVQAAILSGYNSQTTNSILLLDVAPLSLGIETAGGMMTKLIPRNTTIPTKKSEVFSTFSDNQPGVLIQVYEGERQRTKDNNLLGKFELTGIPPAPRGVPQIEVTFDLDANGIMNVSAVEKGTGKSNKIVITNDKGRLSKDEIERMLADAEKYKEADEAEGRRVAARNALDHYAANLRTTLQEPGVDEKLDASDKEKLAAAADISSWLEQNEQASAEEYEARQKEIEAIANPIMMKFYGAGGQAGGMPGGMPGGPGGFPGGAGGAGGAGGHGGDDGPTVEEVD</sequence>
<dbReference type="FunFam" id="2.60.34.10:FF:000002">
    <property type="entry name" value="Heat shock 70 kDa"/>
    <property type="match status" value="1"/>
</dbReference>
<gene>
    <name evidence="7" type="ORF">MAM_04969</name>
</gene>
<accession>A0A0B2WV93</accession>
<dbReference type="Proteomes" id="UP000030816">
    <property type="component" value="Unassembled WGS sequence"/>
</dbReference>
<evidence type="ECO:0000256" key="3">
    <source>
        <dbReference type="ARBA" id="ARBA00022840"/>
    </source>
</evidence>
<dbReference type="RefSeq" id="XP_040678438.1">
    <property type="nucleotide sequence ID" value="XM_040823767.1"/>
</dbReference>
<dbReference type="GeneID" id="63739424"/>
<evidence type="ECO:0000313" key="8">
    <source>
        <dbReference type="Proteomes" id="UP000030816"/>
    </source>
</evidence>
<dbReference type="FunFam" id="3.30.420.40:FF:000026">
    <property type="entry name" value="Heat shock protein 70"/>
    <property type="match status" value="1"/>
</dbReference>
<dbReference type="GO" id="GO:0005524">
    <property type="term" value="F:ATP binding"/>
    <property type="evidence" value="ECO:0007669"/>
    <property type="project" value="UniProtKB-KW"/>
</dbReference>
<evidence type="ECO:0000313" key="7">
    <source>
        <dbReference type="EMBL" id="KHN97372.1"/>
    </source>
</evidence>
<comment type="similarity">
    <text evidence="1 5">Belongs to the heat shock protein 70 family.</text>
</comment>
<dbReference type="GO" id="GO:0140662">
    <property type="term" value="F:ATP-dependent protein folding chaperone"/>
    <property type="evidence" value="ECO:0007669"/>
    <property type="project" value="InterPro"/>
</dbReference>
<evidence type="ECO:0000256" key="5">
    <source>
        <dbReference type="RuleBase" id="RU003322"/>
    </source>
</evidence>
<dbReference type="PROSITE" id="PS00329">
    <property type="entry name" value="HSP70_2"/>
    <property type="match status" value="1"/>
</dbReference>
<dbReference type="FunFam" id="3.90.640.10:FF:000002">
    <property type="entry name" value="Heat shock 70 kDa"/>
    <property type="match status" value="1"/>
</dbReference>
<dbReference type="PANTHER" id="PTHR19375">
    <property type="entry name" value="HEAT SHOCK PROTEIN 70KDA"/>
    <property type="match status" value="1"/>
</dbReference>
<name>A0A0B2WV93_METAS</name>
<dbReference type="HOGENOM" id="CLU_005965_3_2_1"/>
<dbReference type="SUPFAM" id="SSF100920">
    <property type="entry name" value="Heat shock protein 70kD (HSP70), peptide-binding domain"/>
    <property type="match status" value="1"/>
</dbReference>
<evidence type="ECO:0000256" key="6">
    <source>
        <dbReference type="SAM" id="MobiDB-lite"/>
    </source>
</evidence>
<feature type="compositionally biased region" description="Gly residues" evidence="6">
    <location>
        <begin position="629"/>
        <end position="651"/>
    </location>
</feature>
<dbReference type="NCBIfam" id="NF001413">
    <property type="entry name" value="PRK00290.1"/>
    <property type="match status" value="1"/>
</dbReference>
<dbReference type="SUPFAM" id="SSF100934">
    <property type="entry name" value="Heat shock protein 70kD (HSP70), C-terminal subdomain"/>
    <property type="match status" value="1"/>
</dbReference>